<dbReference type="PROSITE" id="PS01130">
    <property type="entry name" value="SLC26A"/>
    <property type="match status" value="1"/>
</dbReference>
<dbReference type="SUPFAM" id="SSF52091">
    <property type="entry name" value="SpoIIaa-like"/>
    <property type="match status" value="1"/>
</dbReference>
<comment type="subcellular location">
    <subcellularLocation>
        <location evidence="1">Membrane</location>
        <topology evidence="1">Multi-pass membrane protein</topology>
    </subcellularLocation>
</comment>
<evidence type="ECO:0000313" key="10">
    <source>
        <dbReference type="Proteomes" id="UP000317650"/>
    </source>
</evidence>
<dbReference type="NCBIfam" id="TIGR00815">
    <property type="entry name" value="sulP"/>
    <property type="match status" value="1"/>
</dbReference>
<protein>
    <recommendedName>
        <fullName evidence="8">STAS domain-containing protein</fullName>
    </recommendedName>
</protein>
<feature type="compositionally biased region" description="Polar residues" evidence="6">
    <location>
        <begin position="1"/>
        <end position="10"/>
    </location>
</feature>
<dbReference type="InterPro" id="IPR011547">
    <property type="entry name" value="SLC26A/SulP_dom"/>
</dbReference>
<evidence type="ECO:0000256" key="2">
    <source>
        <dbReference type="ARBA" id="ARBA00022448"/>
    </source>
</evidence>
<dbReference type="InterPro" id="IPR002645">
    <property type="entry name" value="STAS_dom"/>
</dbReference>
<dbReference type="PROSITE" id="PS50801">
    <property type="entry name" value="STAS"/>
    <property type="match status" value="1"/>
</dbReference>
<feature type="transmembrane region" description="Helical" evidence="7">
    <location>
        <begin position="338"/>
        <end position="359"/>
    </location>
</feature>
<dbReference type="InterPro" id="IPR018045">
    <property type="entry name" value="S04_transporter_CS"/>
</dbReference>
<evidence type="ECO:0000256" key="6">
    <source>
        <dbReference type="SAM" id="MobiDB-lite"/>
    </source>
</evidence>
<dbReference type="CDD" id="cd07042">
    <property type="entry name" value="STAS_SulP_like_sulfate_transporter"/>
    <property type="match status" value="1"/>
</dbReference>
<keyword evidence="10" id="KW-1185">Reference proteome</keyword>
<dbReference type="InterPro" id="IPR036513">
    <property type="entry name" value="STAS_dom_sf"/>
</dbReference>
<organism evidence="9 10">
    <name type="scientific">Musa balbisiana</name>
    <name type="common">Banana</name>
    <dbReference type="NCBI Taxonomy" id="52838"/>
    <lineage>
        <taxon>Eukaryota</taxon>
        <taxon>Viridiplantae</taxon>
        <taxon>Streptophyta</taxon>
        <taxon>Embryophyta</taxon>
        <taxon>Tracheophyta</taxon>
        <taxon>Spermatophyta</taxon>
        <taxon>Magnoliopsida</taxon>
        <taxon>Liliopsida</taxon>
        <taxon>Zingiberales</taxon>
        <taxon>Musaceae</taxon>
        <taxon>Musa</taxon>
    </lineage>
</organism>
<dbReference type="Proteomes" id="UP000317650">
    <property type="component" value="Chromosome 2"/>
</dbReference>
<feature type="transmembrane region" description="Helical" evidence="7">
    <location>
        <begin position="146"/>
        <end position="168"/>
    </location>
</feature>
<dbReference type="AlphaFoldDB" id="A0A4S8I9C9"/>
<evidence type="ECO:0000256" key="4">
    <source>
        <dbReference type="ARBA" id="ARBA00022989"/>
    </source>
</evidence>
<accession>A0A4S8I9C9</accession>
<keyword evidence="3 7" id="KW-0812">Transmembrane</keyword>
<name>A0A4S8I9C9_MUSBA</name>
<feature type="transmembrane region" description="Helical" evidence="7">
    <location>
        <begin position="371"/>
        <end position="390"/>
    </location>
</feature>
<reference evidence="9 10" key="1">
    <citation type="journal article" date="2019" name="Nat. Plants">
        <title>Genome sequencing of Musa balbisiana reveals subgenome evolution and function divergence in polyploid bananas.</title>
        <authorList>
            <person name="Yao X."/>
        </authorList>
    </citation>
    <scope>NUCLEOTIDE SEQUENCE [LARGE SCALE GENOMIC DNA]</scope>
    <source>
        <strain evidence="10">cv. DH-PKW</strain>
        <tissue evidence="9">Leaves</tissue>
    </source>
</reference>
<dbReference type="Pfam" id="PF00916">
    <property type="entry name" value="Sulfate_transp"/>
    <property type="match status" value="1"/>
</dbReference>
<feature type="transmembrane region" description="Helical" evidence="7">
    <location>
        <begin position="468"/>
        <end position="496"/>
    </location>
</feature>
<keyword evidence="5 7" id="KW-0472">Membrane</keyword>
<evidence type="ECO:0000313" key="9">
    <source>
        <dbReference type="EMBL" id="THU44610.1"/>
    </source>
</evidence>
<gene>
    <name evidence="9" type="ORF">C4D60_Mb02t09190</name>
</gene>
<comment type="caution">
    <text evidence="9">The sequence shown here is derived from an EMBL/GenBank/DDBJ whole genome shotgun (WGS) entry which is preliminary data.</text>
</comment>
<keyword evidence="2" id="KW-0813">Transport</keyword>
<feature type="transmembrane region" description="Helical" evidence="7">
    <location>
        <begin position="278"/>
        <end position="299"/>
    </location>
</feature>
<dbReference type="EMBL" id="PYDT01000011">
    <property type="protein sequence ID" value="THU44610.1"/>
    <property type="molecule type" value="Genomic_DNA"/>
</dbReference>
<evidence type="ECO:0000256" key="1">
    <source>
        <dbReference type="ARBA" id="ARBA00004141"/>
    </source>
</evidence>
<dbReference type="Pfam" id="PF01740">
    <property type="entry name" value="STAS"/>
    <property type="match status" value="1"/>
</dbReference>
<dbReference type="InterPro" id="IPR001902">
    <property type="entry name" value="SLC26A/SulP_fam"/>
</dbReference>
<sequence>MFQRAASSRSFPKHFNPGTTESSSGNSASVPDHGSKVSARSETSLLVLNAPEPPPPWQEVSGRVRRAVLAEVNRPSSLTKCFVSVLRGLFPILLWGRHYDRKSFRRDLMAGLTLASLGIPQSIGYANLAKLDPQYGLYSSFVPPLIYAVMGTSRDIAIGPVAVVSLLLSSMTQKLVDPYTHPDALGFVVDFLSHATIVGFTGGAAIVIGLQQLKGLLGINHFTNNTDVVSVIKAVWFAVHQPVSTASFVWNPRNFLIGCSFLVLILILRSIGLRKRKLFWLAAITPLLSVILSTLLVYLTRADKHGVKIIRQVKEGLNPSSVKQIQLTGPFIGETAKIGLICAIIALTEAVAVGRSFAAARGYQLDGNKEMVAMGFMNIAGSLSSCYVATGSFSRTAVNVSAGCETTVSNMVMAITVFASLQLLMKLLYYTPVAILASIILSALPGLIDVKEACRIWRVDKMDFLACLGAFLGVLFGSVEIGLLTAVIISFAKIIISALGPKTEMLGRIQGTDIFCSMRQYPSAVETPNLLILRIDSPFLHFMNANSVKERILARIAGGCDATMTRFVVLDMSNVTHIDTSGIPAVEEIHKKLTSSGVQLAIANPGWRVIHKMKLAGLVDIIGEEWIFLTVSEAVEACGCGNEEDSSLSG</sequence>
<dbReference type="GO" id="GO:0016020">
    <property type="term" value="C:membrane"/>
    <property type="evidence" value="ECO:0007669"/>
    <property type="project" value="UniProtKB-SubCell"/>
</dbReference>
<dbReference type="Gene3D" id="3.30.750.24">
    <property type="entry name" value="STAS domain"/>
    <property type="match status" value="1"/>
</dbReference>
<feature type="region of interest" description="Disordered" evidence="6">
    <location>
        <begin position="1"/>
        <end position="41"/>
    </location>
</feature>
<feature type="transmembrane region" description="Helical" evidence="7">
    <location>
        <begin position="254"/>
        <end position="271"/>
    </location>
</feature>
<feature type="transmembrane region" description="Helical" evidence="7">
    <location>
        <begin position="188"/>
        <end position="210"/>
    </location>
</feature>
<evidence type="ECO:0000256" key="7">
    <source>
        <dbReference type="SAM" id="Phobius"/>
    </source>
</evidence>
<dbReference type="STRING" id="52838.A0A4S8I9C9"/>
<feature type="transmembrane region" description="Helical" evidence="7">
    <location>
        <begin position="427"/>
        <end position="448"/>
    </location>
</feature>
<dbReference type="FunFam" id="3.30.750.24:FF:000002">
    <property type="entry name" value="Sulfate transporter 31"/>
    <property type="match status" value="1"/>
</dbReference>
<keyword evidence="4 7" id="KW-1133">Transmembrane helix</keyword>
<dbReference type="GO" id="GO:0008271">
    <property type="term" value="F:secondary active sulfate transmembrane transporter activity"/>
    <property type="evidence" value="ECO:0007669"/>
    <property type="project" value="InterPro"/>
</dbReference>
<feature type="domain" description="STAS" evidence="8">
    <location>
        <begin position="540"/>
        <end position="638"/>
    </location>
</feature>
<proteinExistence type="predicted"/>
<evidence type="ECO:0000256" key="5">
    <source>
        <dbReference type="ARBA" id="ARBA00023136"/>
    </source>
</evidence>
<dbReference type="PANTHER" id="PTHR11814">
    <property type="entry name" value="SULFATE TRANSPORTER"/>
    <property type="match status" value="1"/>
</dbReference>
<evidence type="ECO:0000256" key="3">
    <source>
        <dbReference type="ARBA" id="ARBA00022692"/>
    </source>
</evidence>
<evidence type="ECO:0000259" key="8">
    <source>
        <dbReference type="PROSITE" id="PS50801"/>
    </source>
</evidence>
<feature type="compositionally biased region" description="Polar residues" evidence="6">
    <location>
        <begin position="17"/>
        <end position="29"/>
    </location>
</feature>